<evidence type="ECO:0000313" key="2">
    <source>
        <dbReference type="EMBL" id="MEM5451957.1"/>
    </source>
</evidence>
<dbReference type="InterPro" id="IPR052189">
    <property type="entry name" value="L-asp_N-monooxygenase_NS-form"/>
</dbReference>
<dbReference type="InterPro" id="IPR038732">
    <property type="entry name" value="HpyO/CreE_NAD-binding"/>
</dbReference>
<dbReference type="Pfam" id="PF13454">
    <property type="entry name" value="NAD_binding_9"/>
    <property type="match status" value="1"/>
</dbReference>
<comment type="caution">
    <text evidence="2">The sequence shown here is derived from an EMBL/GenBank/DDBJ whole genome shotgun (WGS) entry which is preliminary data.</text>
</comment>
<dbReference type="PANTHER" id="PTHR40254:SF1">
    <property type="entry name" value="BLR0577 PROTEIN"/>
    <property type="match status" value="1"/>
</dbReference>
<dbReference type="InterPro" id="IPR036188">
    <property type="entry name" value="FAD/NAD-bd_sf"/>
</dbReference>
<keyword evidence="3" id="KW-1185">Reference proteome</keyword>
<feature type="domain" description="FAD-dependent urate hydroxylase HpyO/Asp monooxygenase CreE-like FAD/NAD(P)-binding" evidence="1">
    <location>
        <begin position="108"/>
        <end position="256"/>
    </location>
</feature>
<sequence length="584" mass="64753">MLLFLSQLDFPTGFGEPSPYMSFANSFAMRISVIQTIDFVAEVRCLIVAYYDSRHSCRLSAPEGETFLTCPDASDAIGANIHVNVKINFLRERIRTTIGTVAMTVSIVIVGAGFCGTMTATWLLSDQTAKPLSIALVDASYSVSRGIAYRSDEEGWLLNAPARALSVERDNGNGFVDYCRLRGRPAEPDDFLPRAWYGDYLAHRLKQAVGKSGKHQFSQHDGYAVALAPEEDGRTKVYLHTGVEISADHVVLATGHSYGRPSITVAATGGASLDQRFLANPWDAVKLRAVPDDSQFFMYGSGLTALDVVYALHRRSEKLCFTLMSRRGLLPQHHCRSLPKLQPQARRALLDQLTAGPRHCLTAVRKVIAEHRARGGDWREVIDSLRPAVPQIWSNWSEADRRAFVRHIAPYWETHRHRQPPSTAALVASLRMSGRLSLMSGRIETISAHGDGLLLAIRPRAATGSRVVRASYFVNCTGAGMAPAHSAAASDTVPHADRLHRPIAHGCDSLFDQLRRDGIAKFDWAGLCVDESYRVVRVNGCTNPSLFYIGPALRRRFWEATAVPELLMHIERMTEIMRRQFSAR</sequence>
<evidence type="ECO:0000313" key="3">
    <source>
        <dbReference type="Proteomes" id="UP001390669"/>
    </source>
</evidence>
<name>A0ABU9SLT9_9BURK</name>
<organism evidence="2 3">
    <name type="scientific">Paraburkholderia guartelaensis</name>
    <dbReference type="NCBI Taxonomy" id="2546446"/>
    <lineage>
        <taxon>Bacteria</taxon>
        <taxon>Pseudomonadati</taxon>
        <taxon>Pseudomonadota</taxon>
        <taxon>Betaproteobacteria</taxon>
        <taxon>Burkholderiales</taxon>
        <taxon>Burkholderiaceae</taxon>
        <taxon>Paraburkholderia</taxon>
    </lineage>
</organism>
<proteinExistence type="predicted"/>
<dbReference type="EMBL" id="JAYMRW010000018">
    <property type="protein sequence ID" value="MEM5451957.1"/>
    <property type="molecule type" value="Genomic_DNA"/>
</dbReference>
<protein>
    <submittedName>
        <fullName evidence="2">FAD/NAD(P)-binding protein</fullName>
    </submittedName>
</protein>
<dbReference type="Gene3D" id="3.50.50.60">
    <property type="entry name" value="FAD/NAD(P)-binding domain"/>
    <property type="match status" value="1"/>
</dbReference>
<dbReference type="Proteomes" id="UP001390669">
    <property type="component" value="Unassembled WGS sequence"/>
</dbReference>
<reference evidence="2 3" key="1">
    <citation type="submission" date="2024-01" db="EMBL/GenBank/DDBJ databases">
        <title>The diversity of rhizobia nodulating Mimosa spp. in eleven states of Brazil covering several biomes is determined by host plant, location, and edaphic factors.</title>
        <authorList>
            <person name="Rouws L."/>
            <person name="Barauna A."/>
            <person name="Beukes C."/>
            <person name="De Faria S.M."/>
            <person name="Gross E."/>
            <person name="Dos Reis Junior F.B."/>
            <person name="Simon M."/>
            <person name="Maluk M."/>
            <person name="Odee D.W."/>
            <person name="Kenicer G."/>
            <person name="Young J.P.W."/>
            <person name="Reis V.M."/>
            <person name="Zilli J."/>
            <person name="James E.K."/>
        </authorList>
    </citation>
    <scope>NUCLEOTIDE SEQUENCE [LARGE SCALE GENOMIC DNA]</scope>
    <source>
        <strain evidence="2 3">JPY164</strain>
    </source>
</reference>
<evidence type="ECO:0000259" key="1">
    <source>
        <dbReference type="Pfam" id="PF13454"/>
    </source>
</evidence>
<accession>A0ABU9SLT9</accession>
<dbReference type="PANTHER" id="PTHR40254">
    <property type="entry name" value="BLR0577 PROTEIN"/>
    <property type="match status" value="1"/>
</dbReference>
<dbReference type="RefSeq" id="WP_406953868.1">
    <property type="nucleotide sequence ID" value="NZ_JAYMRW010000018.1"/>
</dbReference>
<gene>
    <name evidence="2" type="ORF">VSR33_31270</name>
</gene>
<dbReference type="SUPFAM" id="SSF51905">
    <property type="entry name" value="FAD/NAD(P)-binding domain"/>
    <property type="match status" value="1"/>
</dbReference>